<dbReference type="Gene3D" id="1.10.150.240">
    <property type="entry name" value="Putative phosphatase, domain 2"/>
    <property type="match status" value="1"/>
</dbReference>
<dbReference type="InterPro" id="IPR036412">
    <property type="entry name" value="HAD-like_sf"/>
</dbReference>
<reference evidence="1 2" key="1">
    <citation type="journal article" date="2012" name="BMC Genomics">
        <title>Comparative genomic analysis of the genus Staphylococcus including Staphylococcus aureus and its newly described sister species Staphylococcus simiae.</title>
        <authorList>
            <person name="Suzuki H."/>
            <person name="Lefebure T."/>
            <person name="Pavinski Bitar P."/>
            <person name="Stanhope M.J."/>
        </authorList>
    </citation>
    <scope>NUCLEOTIDE SEQUENCE [LARGE SCALE GENOMIC DNA]</scope>
    <source>
        <strain evidence="1 2">CCM 7213</strain>
    </source>
</reference>
<dbReference type="Gene3D" id="3.40.50.1000">
    <property type="entry name" value="HAD superfamily/HAD-like"/>
    <property type="match status" value="1"/>
</dbReference>
<organism evidence="1 2">
    <name type="scientific">Staphylococcus simiae CCM 7213 = CCUG 51256</name>
    <dbReference type="NCBI Taxonomy" id="911238"/>
    <lineage>
        <taxon>Bacteria</taxon>
        <taxon>Bacillati</taxon>
        <taxon>Bacillota</taxon>
        <taxon>Bacilli</taxon>
        <taxon>Bacillales</taxon>
        <taxon>Staphylococcaceae</taxon>
        <taxon>Staphylococcus</taxon>
    </lineage>
</organism>
<dbReference type="PATRIC" id="fig|911238.3.peg.35"/>
<dbReference type="GO" id="GO:0006281">
    <property type="term" value="P:DNA repair"/>
    <property type="evidence" value="ECO:0007669"/>
    <property type="project" value="TreeGrafter"/>
</dbReference>
<dbReference type="OrthoDB" id="9792518at2"/>
<accession>G5JF46</accession>
<dbReference type="InterPro" id="IPR050155">
    <property type="entry name" value="HAD-like_hydrolase_sf"/>
</dbReference>
<dbReference type="PANTHER" id="PTHR43434:SF26">
    <property type="entry name" value="PYROPHOSPHATASE PPAX"/>
    <property type="match status" value="1"/>
</dbReference>
<dbReference type="GO" id="GO:0008967">
    <property type="term" value="F:phosphoglycolate phosphatase activity"/>
    <property type="evidence" value="ECO:0007669"/>
    <property type="project" value="TreeGrafter"/>
</dbReference>
<dbReference type="PANTHER" id="PTHR43434">
    <property type="entry name" value="PHOSPHOGLYCOLATE PHOSPHATASE"/>
    <property type="match status" value="1"/>
</dbReference>
<evidence type="ECO:0000313" key="1">
    <source>
        <dbReference type="EMBL" id="EHJ09183.1"/>
    </source>
</evidence>
<dbReference type="EMBL" id="AEUN01000010">
    <property type="protein sequence ID" value="EHJ09183.1"/>
    <property type="molecule type" value="Genomic_DNA"/>
</dbReference>
<dbReference type="Pfam" id="PF13419">
    <property type="entry name" value="HAD_2"/>
    <property type="match status" value="1"/>
</dbReference>
<dbReference type="InterPro" id="IPR041492">
    <property type="entry name" value="HAD_2"/>
</dbReference>
<keyword evidence="2" id="KW-1185">Reference proteome</keyword>
<evidence type="ECO:0000313" key="2">
    <source>
        <dbReference type="Proteomes" id="UP000005413"/>
    </source>
</evidence>
<dbReference type="InterPro" id="IPR006439">
    <property type="entry name" value="HAD-SF_hydro_IA"/>
</dbReference>
<name>G5JF46_9STAP</name>
<dbReference type="SFLD" id="SFLDS00003">
    <property type="entry name" value="Haloacid_Dehalogenase"/>
    <property type="match status" value="1"/>
</dbReference>
<dbReference type="GO" id="GO:0005829">
    <property type="term" value="C:cytosol"/>
    <property type="evidence" value="ECO:0007669"/>
    <property type="project" value="TreeGrafter"/>
</dbReference>
<dbReference type="FunFam" id="3.40.50.1000:FF:000022">
    <property type="entry name" value="Phosphoglycolate phosphatase"/>
    <property type="match status" value="1"/>
</dbReference>
<dbReference type="Proteomes" id="UP000005413">
    <property type="component" value="Unassembled WGS sequence"/>
</dbReference>
<comment type="caution">
    <text evidence="1">The sequence shown here is derived from an EMBL/GenBank/DDBJ whole genome shotgun (WGS) entry which is preliminary data.</text>
</comment>
<dbReference type="SFLD" id="SFLDG01135">
    <property type="entry name" value="C1.5.6:_HAD__Beta-PGM__Phospha"/>
    <property type="match status" value="1"/>
</dbReference>
<dbReference type="NCBIfam" id="TIGR01549">
    <property type="entry name" value="HAD-SF-IA-v1"/>
    <property type="match status" value="1"/>
</dbReference>
<sequence>MKFDNFIFDFDGTLADTKKCGEIATRQAFEDMNLKIPDAPEITYYMGIPIEESFVKMAHRSLSNEELNQLMTVFRQKYRELEQHYICEFAGINEALTALCHKHKKIFVVSSKKSEVLDRNLSAIGVQHLITEAIGSDQVTNYKPDPEGLNYIVQQYNLKNCHTIYIGDAIFDIKMAQNAGISSAAVTWGSHQAKDLLHANPDYIINDPSEILTVLT</sequence>
<dbReference type="AlphaFoldDB" id="G5JF46"/>
<dbReference type="SUPFAM" id="SSF56784">
    <property type="entry name" value="HAD-like"/>
    <property type="match status" value="1"/>
</dbReference>
<dbReference type="InterPro" id="IPR023198">
    <property type="entry name" value="PGP-like_dom2"/>
</dbReference>
<protein>
    <submittedName>
        <fullName evidence="1">Uncharacterized protein</fullName>
    </submittedName>
</protein>
<proteinExistence type="predicted"/>
<gene>
    <name evidence="1" type="ORF">SS7213T_00189</name>
</gene>
<dbReference type="RefSeq" id="WP_002461563.1">
    <property type="nucleotide sequence ID" value="NZ_AEUN01000010.1"/>
</dbReference>
<dbReference type="SFLD" id="SFLDG01129">
    <property type="entry name" value="C1.5:_HAD__Beta-PGM__Phosphata"/>
    <property type="match status" value="1"/>
</dbReference>
<dbReference type="InterPro" id="IPR023214">
    <property type="entry name" value="HAD_sf"/>
</dbReference>